<dbReference type="InterPro" id="IPR027417">
    <property type="entry name" value="P-loop_NTPase"/>
</dbReference>
<proteinExistence type="inferred from homology"/>
<sequence length="1103" mass="117760">MLARAGEERRGMGVTRQAINEEVCQLRALLPAEGLTPLKLELQAAQEDRRRGGRGQIAVFCRFRRAPGEEPHFGLTDATVAERPAAGGPGGQTFLFDKVFGPEASQASVYSCVEHIVQGVLSGINGAVLCYGQTSAGKTFTMEGPPSCCDSELYGVIPRALATLFGAGAGAAEDSDGCFSVRLSMLEIYMERLRDLLLDAGVDTGDIQIKTDRGGFVHVQGLSSVAVGTLEEALSIFRSAQSRRVVSATNMNAQSSRSHCVFMIQVERKGGALATCAKLCLADLAGSEKWNKSQIRPPHGRYDLAASAVIGEEAKHINTSLSTLGCVILSLSRGEEYVPFRNSKLTRVLQDAVSGLASSALIVNCVDSWRHRDETLSTLRFGACATRITAPPAAAARASRAALLLRTLRAARGELERLGTENLQRSMQSPASEGTPPQWTPRRIQRGSMDELGPLMETPQCPPPPMKRWDVGRSSSPVSTLTVSESSSSCSRGSPLSRARLEAKLQRRAVPPIPCPFSAQQRAAVRDMPGTAFSEMVSPGLMVSPRVTGGLSPLSLSPGPSTARPTPRLTPRAHFLSPATPLTPEACTVVETVSDVQDPPQGLPLHPHGSACWEWPLTERQVLERELANMRHQLVSKLKAEEAHQAWVSWLQAPAAATVGPGDRSTEEVHARGAGGALGNCGEEVPAAAAAATEAAWVKKFLTTVLFRAWQEGIAASRCTPRRARQRSTRSEAVDRALAADRCQRCLLRRTWASWPRQVAAVPPAEASVTGGSSSTRLHCQRAFLLRAWAHWSSLAGEAAGSPAMRLRGLPLDSAGVSRRAVPGRGGAGGPAAQRRSLLTHRSWVLWAVAARLPAARDPEAGWVKKLLTTVLFRAWQEGIAAPCCTPKRASQRSTRGEVVDRAIAAAQCRECLIRCAWAVWSTPSAAAPQAAPHAARGLNSRVAQHQRALLLRAWVQWASSGSSAAGCRRCMLDRVWPQRAALARDTAGHAAARRHSFLVHRSWVLWAVAVASPPMVQLLPEETPPASADSGGHGSVVPGLLDGSVAPALLDRPDSLGHHPHFTAVLACACRQLSAGLAAGLFAGIVLVEGAWWCGPEVEPFS</sequence>
<dbReference type="PANTHER" id="PTHR47968:SF17">
    <property type="entry name" value="KINESIN-LIKE PROTEIN"/>
    <property type="match status" value="1"/>
</dbReference>
<evidence type="ECO:0000259" key="3">
    <source>
        <dbReference type="PROSITE" id="PS50067"/>
    </source>
</evidence>
<dbReference type="PRINTS" id="PR00380">
    <property type="entry name" value="KINESINHEAVY"/>
</dbReference>
<dbReference type="PROSITE" id="PS50067">
    <property type="entry name" value="KINESIN_MOTOR_2"/>
    <property type="match status" value="1"/>
</dbReference>
<feature type="binding site" evidence="1">
    <location>
        <begin position="132"/>
        <end position="139"/>
    </location>
    <ligand>
        <name>ATP</name>
        <dbReference type="ChEBI" id="CHEBI:30616"/>
    </ligand>
</feature>
<reference evidence="4" key="1">
    <citation type="submission" date="2021-01" db="EMBL/GenBank/DDBJ databases">
        <authorList>
            <person name="Corre E."/>
            <person name="Pelletier E."/>
            <person name="Niang G."/>
            <person name="Scheremetjew M."/>
            <person name="Finn R."/>
            <person name="Kale V."/>
            <person name="Holt S."/>
            <person name="Cochrane G."/>
            <person name="Meng A."/>
            <person name="Brown T."/>
            <person name="Cohen L."/>
        </authorList>
    </citation>
    <scope>NUCLEOTIDE SEQUENCE</scope>
    <source>
        <strain evidence="4">CCMP3105</strain>
    </source>
</reference>
<dbReference type="EMBL" id="HBNR01046538">
    <property type="protein sequence ID" value="CAE4608102.1"/>
    <property type="molecule type" value="Transcribed_RNA"/>
</dbReference>
<dbReference type="InterPro" id="IPR036961">
    <property type="entry name" value="Kinesin_motor_dom_sf"/>
</dbReference>
<dbReference type="SMART" id="SM00129">
    <property type="entry name" value="KISc"/>
    <property type="match status" value="1"/>
</dbReference>
<protein>
    <recommendedName>
        <fullName evidence="3">Kinesin motor domain-containing protein</fullName>
    </recommendedName>
</protein>
<dbReference type="AlphaFoldDB" id="A0A7S4VFH4"/>
<evidence type="ECO:0000256" key="2">
    <source>
        <dbReference type="SAM" id="MobiDB-lite"/>
    </source>
</evidence>
<keyword evidence="1" id="KW-0505">Motor protein</keyword>
<gene>
    <name evidence="4" type="ORF">AMON00008_LOCUS32404</name>
</gene>
<evidence type="ECO:0000313" key="4">
    <source>
        <dbReference type="EMBL" id="CAE4608102.1"/>
    </source>
</evidence>
<dbReference type="Gene3D" id="3.40.850.10">
    <property type="entry name" value="Kinesin motor domain"/>
    <property type="match status" value="1"/>
</dbReference>
<dbReference type="GO" id="GO:0005524">
    <property type="term" value="F:ATP binding"/>
    <property type="evidence" value="ECO:0007669"/>
    <property type="project" value="UniProtKB-UniRule"/>
</dbReference>
<dbReference type="GO" id="GO:0008017">
    <property type="term" value="F:microtubule binding"/>
    <property type="evidence" value="ECO:0007669"/>
    <property type="project" value="InterPro"/>
</dbReference>
<dbReference type="InterPro" id="IPR027640">
    <property type="entry name" value="Kinesin-like_fam"/>
</dbReference>
<feature type="compositionally biased region" description="Low complexity" evidence="2">
    <location>
        <begin position="473"/>
        <end position="496"/>
    </location>
</feature>
<name>A0A7S4VFH4_9DINO</name>
<dbReference type="Pfam" id="PF00225">
    <property type="entry name" value="Kinesin"/>
    <property type="match status" value="1"/>
</dbReference>
<organism evidence="4">
    <name type="scientific">Alexandrium monilatum</name>
    <dbReference type="NCBI Taxonomy" id="311494"/>
    <lineage>
        <taxon>Eukaryota</taxon>
        <taxon>Sar</taxon>
        <taxon>Alveolata</taxon>
        <taxon>Dinophyceae</taxon>
        <taxon>Gonyaulacales</taxon>
        <taxon>Pyrocystaceae</taxon>
        <taxon>Alexandrium</taxon>
    </lineage>
</organism>
<keyword evidence="1" id="KW-0547">Nucleotide-binding</keyword>
<feature type="region of interest" description="Disordered" evidence="2">
    <location>
        <begin position="419"/>
        <end position="496"/>
    </location>
</feature>
<feature type="compositionally biased region" description="Polar residues" evidence="2">
    <location>
        <begin position="421"/>
        <end position="437"/>
    </location>
</feature>
<accession>A0A7S4VFH4</accession>
<dbReference type="GO" id="GO:0003777">
    <property type="term" value="F:microtubule motor activity"/>
    <property type="evidence" value="ECO:0007669"/>
    <property type="project" value="InterPro"/>
</dbReference>
<dbReference type="GO" id="GO:0007018">
    <property type="term" value="P:microtubule-based movement"/>
    <property type="evidence" value="ECO:0007669"/>
    <property type="project" value="InterPro"/>
</dbReference>
<dbReference type="SUPFAM" id="SSF52540">
    <property type="entry name" value="P-loop containing nucleoside triphosphate hydrolases"/>
    <property type="match status" value="1"/>
</dbReference>
<dbReference type="PANTHER" id="PTHR47968">
    <property type="entry name" value="CENTROMERE PROTEIN E"/>
    <property type="match status" value="1"/>
</dbReference>
<keyword evidence="1" id="KW-0067">ATP-binding</keyword>
<feature type="domain" description="Kinesin motor" evidence="3">
    <location>
        <begin position="56"/>
        <end position="388"/>
    </location>
</feature>
<evidence type="ECO:0000256" key="1">
    <source>
        <dbReference type="PROSITE-ProRule" id="PRU00283"/>
    </source>
</evidence>
<comment type="similarity">
    <text evidence="1">Belongs to the TRAFAC class myosin-kinesin ATPase superfamily. Kinesin family.</text>
</comment>
<dbReference type="InterPro" id="IPR001752">
    <property type="entry name" value="Kinesin_motor_dom"/>
</dbReference>